<organismHost>
    <name type="scientific">Spodoptera frugiperda</name>
    <name type="common">Fall armyworm</name>
    <dbReference type="NCBI Taxonomy" id="7108"/>
</organismHost>
<dbReference type="Proteomes" id="UP000008030">
    <property type="component" value="Segment"/>
</dbReference>
<sequence length="278" mass="32316">MTTPFISRIESYHRRYEAMFGRCESQFDINARRYVINEILERTQVSLLQMLEFVRPPCLTIDDDDQYVAATIACLALRASAMESFDTNMDTFSASEWALLQLAIDDEPGDFQVHVVKYARSDGTPAPHTARRMHFENPYDLGRPEYTIYDMAIDYVLCRFRDACAPVCNAVVLMDDRATFDVQANSDWNTERNLLRRLRENYEGGDVTLLSDGIRYTFPLSDSVKYHVWWCLDVCVQTFRRVSAERMLGAFRIGLRCRKRATATKIPYGHRKVLDRIR</sequence>
<evidence type="ECO:0000313" key="2">
    <source>
        <dbReference type="Proteomes" id="UP000008030"/>
    </source>
</evidence>
<name>Q0E4Y4_SFAVA</name>
<dbReference type="KEGG" id="vg:4306206"/>
<accession>Q0E4Y4</accession>
<organism evidence="1 2">
    <name type="scientific">Spodoptera frugiperda ascovirus 1a</name>
    <name type="common">SfAV-1a</name>
    <dbReference type="NCBI Taxonomy" id="113370"/>
    <lineage>
        <taxon>Viruses</taxon>
        <taxon>Varidnaviria</taxon>
        <taxon>Bamfordvirae</taxon>
        <taxon>Nucleocytoviricota</taxon>
        <taxon>Megaviricetes</taxon>
        <taxon>Pimascovirales</taxon>
        <taxon>Pimascovirales incertae sedis</taxon>
        <taxon>Ascoviridae</taxon>
        <taxon>Ascovirus</taxon>
        <taxon>Ascovirus sfav1a</taxon>
    </lineage>
</organism>
<dbReference type="OrthoDB" id="34084at10239"/>
<protein>
    <submittedName>
        <fullName evidence="1">32.2 kDa</fullName>
    </submittedName>
</protein>
<keyword evidence="2" id="KW-1185">Reference proteome</keyword>
<dbReference type="GeneID" id="4306206"/>
<gene>
    <name evidence="1" type="primary">ORF117</name>
</gene>
<dbReference type="EMBL" id="AM398843">
    <property type="protein sequence ID" value="CAL44717.1"/>
    <property type="molecule type" value="Genomic_DNA"/>
</dbReference>
<evidence type="ECO:0000313" key="1">
    <source>
        <dbReference type="EMBL" id="CAL44717.1"/>
    </source>
</evidence>
<dbReference type="RefSeq" id="YP_762473.1">
    <property type="nucleotide sequence ID" value="NC_008361.1"/>
</dbReference>
<reference evidence="1 2" key="1">
    <citation type="journal article" date="2006" name="J. Virol.">
        <title>Genomic sequence of Spodoptera frugiperda Ascovirus 1a, an enveloped, double-stranded DNA insect virus that manipulates apoptosis for viral reproduction.</title>
        <authorList>
            <person name="Bideshi D.K."/>
            <person name="Demattei M.V."/>
            <person name="Rouleux-Bonnin F."/>
            <person name="Stasiak K."/>
            <person name="Tan Y."/>
            <person name="Bigot S."/>
            <person name="Bigot Y."/>
            <person name="Federici B.A."/>
        </authorList>
    </citation>
    <scope>NUCLEOTIDE SEQUENCE [LARGE SCALE GENOMIC DNA]</scope>
    <source>
        <strain evidence="2">SvAV-1a</strain>
    </source>
</reference>
<proteinExistence type="predicted"/>